<gene>
    <name evidence="2" type="ORF">E2C01_025241</name>
</gene>
<feature type="region of interest" description="Disordered" evidence="1">
    <location>
        <begin position="1"/>
        <end position="30"/>
    </location>
</feature>
<organism evidence="2 3">
    <name type="scientific">Portunus trituberculatus</name>
    <name type="common">Swimming crab</name>
    <name type="synonym">Neptunus trituberculatus</name>
    <dbReference type="NCBI Taxonomy" id="210409"/>
    <lineage>
        <taxon>Eukaryota</taxon>
        <taxon>Metazoa</taxon>
        <taxon>Ecdysozoa</taxon>
        <taxon>Arthropoda</taxon>
        <taxon>Crustacea</taxon>
        <taxon>Multicrustacea</taxon>
        <taxon>Malacostraca</taxon>
        <taxon>Eumalacostraca</taxon>
        <taxon>Eucarida</taxon>
        <taxon>Decapoda</taxon>
        <taxon>Pleocyemata</taxon>
        <taxon>Brachyura</taxon>
        <taxon>Eubrachyura</taxon>
        <taxon>Portunoidea</taxon>
        <taxon>Portunidae</taxon>
        <taxon>Portuninae</taxon>
        <taxon>Portunus</taxon>
    </lineage>
</organism>
<comment type="caution">
    <text evidence="2">The sequence shown here is derived from an EMBL/GenBank/DDBJ whole genome shotgun (WGS) entry which is preliminary data.</text>
</comment>
<accession>A0A5B7ECQ5</accession>
<evidence type="ECO:0000256" key="1">
    <source>
        <dbReference type="SAM" id="MobiDB-lite"/>
    </source>
</evidence>
<sequence>MSPSAPPGVYTQKTPTQPSPAPHQKLFPLSSPRSKHIHQSISRASDLVVMSLDERGSARHAPLRTVTPSCWILHVHSLTYDLRLLFSLLHALPFVYTREKTNKKTRPRTLYTFSDSDALVALSVQRFLMFH</sequence>
<dbReference type="AlphaFoldDB" id="A0A5B7ECQ5"/>
<evidence type="ECO:0000313" key="3">
    <source>
        <dbReference type="Proteomes" id="UP000324222"/>
    </source>
</evidence>
<protein>
    <submittedName>
        <fullName evidence="2">Uncharacterized protein</fullName>
    </submittedName>
</protein>
<name>A0A5B7ECQ5_PORTR</name>
<keyword evidence="3" id="KW-1185">Reference proteome</keyword>
<dbReference type="EMBL" id="VSRR010002531">
    <property type="protein sequence ID" value="MPC31941.1"/>
    <property type="molecule type" value="Genomic_DNA"/>
</dbReference>
<reference evidence="2 3" key="1">
    <citation type="submission" date="2019-05" db="EMBL/GenBank/DDBJ databases">
        <title>Another draft genome of Portunus trituberculatus and its Hox gene families provides insights of decapod evolution.</title>
        <authorList>
            <person name="Jeong J.-H."/>
            <person name="Song I."/>
            <person name="Kim S."/>
            <person name="Choi T."/>
            <person name="Kim D."/>
            <person name="Ryu S."/>
            <person name="Kim W."/>
        </authorList>
    </citation>
    <scope>NUCLEOTIDE SEQUENCE [LARGE SCALE GENOMIC DNA]</scope>
    <source>
        <tissue evidence="2">Muscle</tissue>
    </source>
</reference>
<evidence type="ECO:0000313" key="2">
    <source>
        <dbReference type="EMBL" id="MPC31941.1"/>
    </source>
</evidence>
<dbReference type="Proteomes" id="UP000324222">
    <property type="component" value="Unassembled WGS sequence"/>
</dbReference>
<proteinExistence type="predicted"/>